<dbReference type="InterPro" id="IPR016039">
    <property type="entry name" value="Thiolase-like"/>
</dbReference>
<dbReference type="Pfam" id="PF22336">
    <property type="entry name" value="RhiE-like_linker"/>
    <property type="match status" value="2"/>
</dbReference>
<dbReference type="Gene3D" id="3.10.129.110">
    <property type="entry name" value="Polyketide synthase dehydratase"/>
    <property type="match status" value="2"/>
</dbReference>
<feature type="domain" description="Ketosynthase family 3 (KS3)" evidence="13">
    <location>
        <begin position="432"/>
        <end position="854"/>
    </location>
</feature>
<dbReference type="Pfam" id="PF00550">
    <property type="entry name" value="PP-binding"/>
    <property type="match status" value="3"/>
</dbReference>
<dbReference type="InterPro" id="IPR020841">
    <property type="entry name" value="PKS_Beta-ketoAc_synthase_dom"/>
</dbReference>
<accession>A0A1S1X5A7</accession>
<dbReference type="Gene3D" id="1.10.1200.10">
    <property type="entry name" value="ACP-like"/>
    <property type="match status" value="3"/>
</dbReference>
<dbReference type="InterPro" id="IPR049552">
    <property type="entry name" value="PKS_DH_N"/>
</dbReference>
<feature type="domain" description="PKS/mFAS DH" evidence="14">
    <location>
        <begin position="1"/>
        <end position="293"/>
    </location>
</feature>
<dbReference type="Pfam" id="PF14765">
    <property type="entry name" value="PS-DH"/>
    <property type="match status" value="2"/>
</dbReference>
<comment type="function">
    <text evidence="9">Involved in production of the polyketide antibiotic thailandamide.</text>
</comment>
<dbReference type="InterPro" id="IPR013968">
    <property type="entry name" value="PKS_KR"/>
</dbReference>
<dbReference type="PROSITE" id="PS52004">
    <property type="entry name" value="KS3_2"/>
    <property type="match status" value="2"/>
</dbReference>
<feature type="region of interest" description="C-terminal hotdog fold" evidence="10">
    <location>
        <begin position="2338"/>
        <end position="2479"/>
    </location>
</feature>
<dbReference type="InterPro" id="IPR020807">
    <property type="entry name" value="PKS_DH"/>
</dbReference>
<dbReference type="Pfam" id="PF02801">
    <property type="entry name" value="Ketoacyl-synt_C"/>
    <property type="match status" value="2"/>
</dbReference>
<dbReference type="GO" id="GO:0005737">
    <property type="term" value="C:cytoplasm"/>
    <property type="evidence" value="ECO:0007669"/>
    <property type="project" value="UniProtKB-SubCell"/>
</dbReference>
<dbReference type="Gene3D" id="3.40.47.10">
    <property type="match status" value="2"/>
</dbReference>
<evidence type="ECO:0000256" key="4">
    <source>
        <dbReference type="ARBA" id="ARBA00022490"/>
    </source>
</evidence>
<feature type="domain" description="Ketosynthase family 3 (KS3)" evidence="13">
    <location>
        <begin position="1579"/>
        <end position="2016"/>
    </location>
</feature>
<evidence type="ECO:0000256" key="8">
    <source>
        <dbReference type="ARBA" id="ARBA00023268"/>
    </source>
</evidence>
<feature type="region of interest" description="Disordered" evidence="11">
    <location>
        <begin position="3335"/>
        <end position="3366"/>
    </location>
</feature>
<evidence type="ECO:0000256" key="1">
    <source>
        <dbReference type="ARBA" id="ARBA00004496"/>
    </source>
</evidence>
<evidence type="ECO:0000259" key="14">
    <source>
        <dbReference type="PROSITE" id="PS52019"/>
    </source>
</evidence>
<dbReference type="InterPro" id="IPR049900">
    <property type="entry name" value="PKS_mFAS_DH"/>
</dbReference>
<feature type="active site" description="Proton acceptor; for dehydratase activity" evidence="10">
    <location>
        <position position="2234"/>
    </location>
</feature>
<dbReference type="CDD" id="cd00833">
    <property type="entry name" value="PKS"/>
    <property type="match status" value="2"/>
</dbReference>
<dbReference type="InterPro" id="IPR029063">
    <property type="entry name" value="SAM-dependent_MTases_sf"/>
</dbReference>
<dbReference type="SMART" id="SM00822">
    <property type="entry name" value="PKS_KR"/>
    <property type="match status" value="2"/>
</dbReference>
<dbReference type="GO" id="GO:0006633">
    <property type="term" value="P:fatty acid biosynthetic process"/>
    <property type="evidence" value="ECO:0007669"/>
    <property type="project" value="InterPro"/>
</dbReference>
<dbReference type="InterPro" id="IPR042104">
    <property type="entry name" value="PKS_dehydratase_sf"/>
</dbReference>
<dbReference type="SMART" id="SM00825">
    <property type="entry name" value="PKS_KS"/>
    <property type="match status" value="2"/>
</dbReference>
<dbReference type="SMART" id="SM01294">
    <property type="entry name" value="PKS_PP_betabranch"/>
    <property type="match status" value="1"/>
</dbReference>
<evidence type="ECO:0000256" key="5">
    <source>
        <dbReference type="ARBA" id="ARBA00022553"/>
    </source>
</evidence>
<dbReference type="SUPFAM" id="SSF53335">
    <property type="entry name" value="S-adenosyl-L-methionine-dependent methyltransferases"/>
    <property type="match status" value="1"/>
</dbReference>
<dbReference type="EMBL" id="MKCS01000001">
    <property type="protein sequence ID" value="OHX14653.1"/>
    <property type="molecule type" value="Genomic_DNA"/>
</dbReference>
<dbReference type="PROSITE" id="PS00012">
    <property type="entry name" value="PHOSPHOPANTETHEINE"/>
    <property type="match status" value="2"/>
</dbReference>
<dbReference type="PROSITE" id="PS00606">
    <property type="entry name" value="KS3_1"/>
    <property type="match status" value="1"/>
</dbReference>
<evidence type="ECO:0000259" key="12">
    <source>
        <dbReference type="PROSITE" id="PS50075"/>
    </source>
</evidence>
<dbReference type="SMART" id="SM00826">
    <property type="entry name" value="PKS_DH"/>
    <property type="match status" value="1"/>
</dbReference>
<comment type="subcellular location">
    <subcellularLocation>
        <location evidence="1">Cytoplasm</location>
    </subcellularLocation>
</comment>
<evidence type="ECO:0000256" key="7">
    <source>
        <dbReference type="ARBA" id="ARBA00022737"/>
    </source>
</evidence>
<dbReference type="CDD" id="cd08953">
    <property type="entry name" value="KR_2_SDR_x"/>
    <property type="match status" value="2"/>
</dbReference>
<dbReference type="Proteomes" id="UP000180088">
    <property type="component" value="Unassembled WGS sequence"/>
</dbReference>
<dbReference type="STRING" id="1903179.BI347_14900"/>
<feature type="domain" description="Carrier" evidence="12">
    <location>
        <begin position="1463"/>
        <end position="1539"/>
    </location>
</feature>
<evidence type="ECO:0008006" key="17">
    <source>
        <dbReference type="Google" id="ProtNLM"/>
    </source>
</evidence>
<dbReference type="Pfam" id="PF21089">
    <property type="entry name" value="PKS_DH_N"/>
    <property type="match status" value="2"/>
</dbReference>
<keyword evidence="7" id="KW-0677">Repeat</keyword>
<dbReference type="InterPro" id="IPR020806">
    <property type="entry name" value="PKS_PP-bd"/>
</dbReference>
<dbReference type="GO" id="GO:0004312">
    <property type="term" value="F:fatty acid synthase activity"/>
    <property type="evidence" value="ECO:0007669"/>
    <property type="project" value="TreeGrafter"/>
</dbReference>
<dbReference type="PROSITE" id="PS52019">
    <property type="entry name" value="PKS_MFAS_DH"/>
    <property type="match status" value="2"/>
</dbReference>
<dbReference type="SUPFAM" id="SSF53901">
    <property type="entry name" value="Thiolase-like"/>
    <property type="match status" value="2"/>
</dbReference>
<evidence type="ECO:0000313" key="16">
    <source>
        <dbReference type="Proteomes" id="UP000180088"/>
    </source>
</evidence>
<evidence type="ECO:0000256" key="6">
    <source>
        <dbReference type="ARBA" id="ARBA00022679"/>
    </source>
</evidence>
<feature type="region of interest" description="N-terminal hotdog fold" evidence="10">
    <location>
        <begin position="1"/>
        <end position="119"/>
    </location>
</feature>
<feature type="compositionally biased region" description="Low complexity" evidence="11">
    <location>
        <begin position="3355"/>
        <end position="3364"/>
    </location>
</feature>
<organism evidence="15 16">
    <name type="scientific">Chromobacterium sphagni</name>
    <dbReference type="NCBI Taxonomy" id="1903179"/>
    <lineage>
        <taxon>Bacteria</taxon>
        <taxon>Pseudomonadati</taxon>
        <taxon>Pseudomonadota</taxon>
        <taxon>Betaproteobacteria</taxon>
        <taxon>Neisseriales</taxon>
        <taxon>Chromobacteriaceae</taxon>
        <taxon>Chromobacterium</taxon>
    </lineage>
</organism>
<dbReference type="InterPro" id="IPR054514">
    <property type="entry name" value="RhiE-like_linker"/>
</dbReference>
<dbReference type="Pfam" id="PF00109">
    <property type="entry name" value="ketoacyl-synt"/>
    <property type="match status" value="2"/>
</dbReference>
<dbReference type="PANTHER" id="PTHR43775">
    <property type="entry name" value="FATTY ACID SYNTHASE"/>
    <property type="match status" value="1"/>
</dbReference>
<keyword evidence="3" id="KW-0596">Phosphopantetheine</keyword>
<dbReference type="InterPro" id="IPR049551">
    <property type="entry name" value="PKS_DH_C"/>
</dbReference>
<feature type="compositionally biased region" description="Low complexity" evidence="11">
    <location>
        <begin position="3335"/>
        <end position="3348"/>
    </location>
</feature>
<dbReference type="RefSeq" id="WP_071116212.1">
    <property type="nucleotide sequence ID" value="NZ_MKCS01000001.1"/>
</dbReference>
<keyword evidence="5" id="KW-0597">Phosphoprotein</keyword>
<dbReference type="InterPro" id="IPR036291">
    <property type="entry name" value="NAD(P)-bd_dom_sf"/>
</dbReference>
<dbReference type="Pfam" id="PF08659">
    <property type="entry name" value="KR"/>
    <property type="match status" value="2"/>
</dbReference>
<dbReference type="GO" id="GO:0004315">
    <property type="term" value="F:3-oxoacyl-[acyl-carrier-protein] synthase activity"/>
    <property type="evidence" value="ECO:0007669"/>
    <property type="project" value="InterPro"/>
</dbReference>
<feature type="region of interest" description="C-terminal hotdog fold" evidence="10">
    <location>
        <begin position="136"/>
        <end position="293"/>
    </location>
</feature>
<dbReference type="CDD" id="cd02440">
    <property type="entry name" value="AdoMet_MTases"/>
    <property type="match status" value="1"/>
</dbReference>
<feature type="active site" description="Proton donor; for dehydratase activity" evidence="10">
    <location>
        <position position="197"/>
    </location>
</feature>
<evidence type="ECO:0000256" key="10">
    <source>
        <dbReference type="PROSITE-ProRule" id="PRU01363"/>
    </source>
</evidence>
<keyword evidence="4" id="KW-0963">Cytoplasm</keyword>
<dbReference type="InterPro" id="IPR057326">
    <property type="entry name" value="KR_dom"/>
</dbReference>
<feature type="region of interest" description="N-terminal hotdog fold" evidence="10">
    <location>
        <begin position="2204"/>
        <end position="2322"/>
    </location>
</feature>
<dbReference type="InterPro" id="IPR014030">
    <property type="entry name" value="Ketoacyl_synth_N"/>
</dbReference>
<dbReference type="GO" id="GO:0031177">
    <property type="term" value="F:phosphopantetheine binding"/>
    <property type="evidence" value="ECO:0007669"/>
    <property type="project" value="InterPro"/>
</dbReference>
<dbReference type="SUPFAM" id="SSF51735">
    <property type="entry name" value="NAD(P)-binding Rossmann-fold domains"/>
    <property type="match status" value="4"/>
</dbReference>
<dbReference type="SMART" id="SM00823">
    <property type="entry name" value="PKS_PP"/>
    <property type="match status" value="3"/>
</dbReference>
<dbReference type="InterPro" id="IPR009081">
    <property type="entry name" value="PP-bd_ACP"/>
</dbReference>
<dbReference type="InterPro" id="IPR013217">
    <property type="entry name" value="Methyltransf_12"/>
</dbReference>
<proteinExistence type="predicted"/>
<comment type="caution">
    <text evidence="15">The sequence shown here is derived from an EMBL/GenBank/DDBJ whole genome shotgun (WGS) entry which is preliminary data.</text>
</comment>
<sequence length="3488" mass="373763">MTIGKDAAFELEFEDGNYILRDHRVYGVGILPGVTLIDIVYRLGIHFLGHSGFELANVLFKAPVATSERFARKLLVSFSGRAEGEWRVDISSRRLLPDGRMAPGVDSNAECVVRLVDGIGSGEAGFDVQRFLAEAGGSWSVDEVYRGVRDVGVVHGPFMQTVGTIHQRGDEELMCLSLGALAEQFRQRFHAHPAFLDGATFAGSSYKLGGGADAGYRDDRPHIPFSIQRVRVYQPFPARIYVHSRHGDKQGCGAEAWSGEVSTSDLRIYDESGALLAELARLSYKRVRQTSDISRLVLPEAEAPQAVRDAAAGDEEAVFAANVRRFVEERLSALGIGELAPLETDTLFFDAGLDSTHLLALVRELEARCGHDFYPTLLFEYQTLGALSHYLFLHEREHFAGAAGLAARDAVGMAPAPAVAPESRGAVQPPQSADIAVIGLAGRYPSASTLDRFWEVVSSGASCTREMPADHWGRFAVEGTASAASGAPAGYGGIVDDVDAFDALFFQITPAEAGGLDPQLRMLLEIAWHAMEDAGYPAEALRGSRTGVFAGVMNADYTWVAAEHLDRTGAYASAGSYAHELANRISYQFDLRGPSMTVEAACASSMLALHLARNALLTGECAMALAGGVNLSLHRSKYLLLGGLGLMSADGRERTFDAGANGYVPGEGAGMALLKPLSAALADGDRVYGVIAGSATNHSGRGSGRYSPNPNALVDVIERAVENAGVSTDAILYVETHGTGTQIGDPIEIQALSRALSGSGARERRCALGSKANLGHLESASGICSLTKALLSIRRGQIPPCANVEVVNPGLRIEATPFVIPMEAVDWARPLEQRVAGIHSFGIGGSNVFMVVRGQRRRALAADQAARPRLLVLSAKTDSALDAYCLALLAYLQAGRDEDYTLGNLAFTLQTGRSEMAHRIALVVDDEQELLSGLRAYCEDGRLALGMFKGRAPVAGRAPDAFGKPGADRPALLAVAQAWVNGTRIDWRSLDGGERGLRIAAPLYPFARDRHRISAPSEPAESLAPQAALFYATATWERKALARNAAAAGSGGASAYVLAAGVSESVAAGIAAELPALALRRLPPPAADSAAEAAAELFRQALSRVREWLAAGVGDGQRMVALIDGHPSDPPYAPLSGLLKSAGLEYPRLRIQLIWVEGGLDAARGSRLLAEELGRGDDVEVYYRQDGRREVRSNRVAGFEPMAGSVIRQGGNYWITGGLGGLGRIFAAYIAGFGKVNVVLSGRRACTDAEREQLERLAAAGSRVEYLQCDVAVEEDVVRLVREVEARHGPLTGIIHGAGVVRDAMLLQKTERQADEVFAAKLFGTQIIDRATRHHRLDFFALFSSLSAVWGNVGQADYAAANAFLDAYAAWRDAGVGRGEAHGKTVSINWPLWRDGGMTIDAAGERRLREKTGMLPLSTQDGLRAFEDAIGRAPRQLIVCASDGSKPLFSMAAQAEAVSAAAPATAEAIRYLQRQLSKVFRLPQQRLEPEAPLEAFGIDSANVLALTGELEKDFGPLPKTLFYEYRTLAGLAGYLVDAHGAALHRLLPGAAAASAASPAPRPAVRAEPASVGVRQPGGPLDIAIIGMSGRFPQARNIAEFWENLRQGIDCVGEIPAARWDMARYYDADTGKSGKIHSKWGGFIDGVDEFDPLFFKISPLEAEMMDPQERLFLQTAWETLEDAGHTRASLQADGDGGLLPEARVGVYVGVMYSEYQLYGFQQYEQGQIFGLAGNIAGVANRVSYFFDFHGPSIALDTMCSSSLTALYLACNALRNGECGLALAGGVNTSIHPNKYAVLSQARIISTSGRCESFGKGGEGYIPGEGVGAVLLKPLERAVADGDFIYGVVKGAALSHGGKASGYTVPSPVAQAGTIALAIRQAGVEPRAISYIEAHGTGTSLGDPIEIAGLSKAFGQQSPDRQYCAIGSAKSNIGHCESAAGIAGICKVLLQMKHRMLVPSLHSSELNPYIDFAGTPFIVQRELAEWPAPVIAGRPQPRVAGVSSFGAGGANAHILIQEYIGEPSPGEMPGAGERRLILPLSARNDSRLHAYVADMLDYLEKSPPTTLADLAHTLQTGREAMDCRVAFLASNPAELREQMRDFLSEQPAGLDYFHDRTSQDTLDVFSDEDVRRAVVAGWIQSARYDKLAQFWTKGLAIDWALLPGPSGRRMAGLPTYPFERKKCWVSVRPSVPAANAAAGEFGGLLTRVLPAASLTDKPRVVFETELSATDPMLSHHRVQARSILPGVAYIEMALEAARHLYPEHDIALQDIVWMQPLFVADGERTVATQLERHDGAIRFEIATTGESGRQVHAQGMVALDEAPRQAPAVDIEATLNRLELRWEGEAGRAEFYAWHRGKGIDYGPYFQGLAGLWGTAEESMGLVVLPAGCEADLVRYQLPPSIADAALQCVSGIAAGAGDGLALPYSIGRIEVLRQPQGRVFVHARKRADARFDLAVMDDSGALLVVLDDFVLRPARTAGDPFSYAGRWQRSDLAGAEAAAGGGTGVSLLLYRDNGAGLEDAVARFGAGSARIRLASGAGRREDGVWTVDVGDAAAIGQAIAEIGRIDAVYFLGGLTGSRAYGLDCAQVADDQEYTTIAWLRCIKALLAQGYDQRALDVFVLTQDCEQPPLQREINVWGSGLSGLTQSLAKEYPQWRIRNVDIGGADMDGDAGARKIAEMLGREPASATGFPVAYRGGVRYEHRIAPLAMPAGSPPAFVAGGVYVIAGGAGGIGRVATEHLLRHYDARVVWLGRSAVNDAIREQLDRFAGSGGSVEYLQVDITSQAQLERARDTVKARYGRINGVLHSAIVLRDQSLGAMDEGRFRESLDPKVAGSAALGQAFINEDLDWLGFYSSMQSFLAAAGQSNYAAGCTFKDAYARALGRACAFPVFSINWGYWGSVGVVANEVYRNRMASFGIGSLEPADGMGMQEAVVAHAIPQVLAIKLAPATRERMGIQAHGDEVYPRTQDSYFERIAAALDGGGTRSCALAEQIQQVDAADICLNDYVLRQLVQVMRAAGLDDVQSPAPALQRRLGVVERQLPLFEEIVRILADAASRRSGPLPSRDEVLSRYPGLMAHIALADACLQSLPQVLRGEKLATEVLFPGSSMALVEGIYKKNAHADYLNSLVEDAVESLVQARLEAGEANARIRILEVGAGTGGTSEGVFKRLARYQDHVEYVYTDLSKSFLLHARDSFSGIAPYMELQLFDAERAPDEQGVDSGSFDIVIAANVLHATRNIGNTLGNVKRCLKRNGLLILNEIAGKRPFTTLTFGLLDGWWAPEDREVRIEGSPALSREQWARSLAEQGFERHWLSDSVSSVVLQHVIVAESDGRVRQYQPRQAAARPAASPARKRPQEAPARPARAAGDLRSHVEHTLAEVVAEALKLSDAELDPGLALSDLGVDSIVAVDLVRRINAALSLSLKTTVIFDFPSITRLSAHLCSAYPDALARQASGQEAGGVDGGERIQRIAEELVRGAISFEQTLERLKS</sequence>
<protein>
    <recommendedName>
        <fullName evidence="17">3-hydroxyacyl-CoA dehydrogenase</fullName>
    </recommendedName>
</protein>
<dbReference type="Gene3D" id="3.40.50.720">
    <property type="entry name" value="NAD(P)-binding Rossmann-like Domain"/>
    <property type="match status" value="2"/>
</dbReference>
<dbReference type="FunFam" id="3.40.47.10:FF:000019">
    <property type="entry name" value="Polyketide synthase type I"/>
    <property type="match status" value="1"/>
</dbReference>
<dbReference type="InterPro" id="IPR036736">
    <property type="entry name" value="ACP-like_sf"/>
</dbReference>
<comment type="pathway">
    <text evidence="2">Antibiotic biosynthesis.</text>
</comment>
<evidence type="ECO:0000259" key="13">
    <source>
        <dbReference type="PROSITE" id="PS52004"/>
    </source>
</evidence>
<dbReference type="PROSITE" id="PS50075">
    <property type="entry name" value="CARRIER"/>
    <property type="match status" value="3"/>
</dbReference>
<dbReference type="Gene3D" id="1.10.1240.100">
    <property type="match status" value="2"/>
</dbReference>
<dbReference type="Pfam" id="PF08242">
    <property type="entry name" value="Methyltransf_12"/>
    <property type="match status" value="1"/>
</dbReference>
<feature type="active site" description="Proton acceptor; for dehydratase activity" evidence="10">
    <location>
        <position position="23"/>
    </location>
</feature>
<dbReference type="InterPro" id="IPR006162">
    <property type="entry name" value="Ppantetheine_attach_site"/>
</dbReference>
<gene>
    <name evidence="15" type="ORF">BI347_14900</name>
</gene>
<dbReference type="PANTHER" id="PTHR43775:SF37">
    <property type="entry name" value="SI:DKEY-61P9.11"/>
    <property type="match status" value="1"/>
</dbReference>
<evidence type="ECO:0000256" key="2">
    <source>
        <dbReference type="ARBA" id="ARBA00004792"/>
    </source>
</evidence>
<feature type="domain" description="Carrier" evidence="12">
    <location>
        <begin position="3366"/>
        <end position="3443"/>
    </location>
</feature>
<feature type="domain" description="PKS/mFAS DH" evidence="14">
    <location>
        <begin position="2204"/>
        <end position="2479"/>
    </location>
</feature>
<keyword evidence="8" id="KW-0511">Multifunctional enzyme</keyword>
<dbReference type="Gene3D" id="3.40.50.150">
    <property type="entry name" value="Vaccinia Virus protein VP39"/>
    <property type="match status" value="1"/>
</dbReference>
<keyword evidence="6" id="KW-0808">Transferase</keyword>
<reference evidence="15 16" key="1">
    <citation type="submission" date="2016-09" db="EMBL/GenBank/DDBJ databases">
        <title>Chromobacterium muskegensis sp. nov., an insecticidal bacterium isolated from Sphagnum bogs.</title>
        <authorList>
            <person name="Sparks M.E."/>
            <person name="Blackburn M.B."/>
            <person name="Gundersen-Rindal D.E."/>
            <person name="Mitchell A."/>
            <person name="Farrar R."/>
            <person name="Kuhar D."/>
        </authorList>
    </citation>
    <scope>NUCLEOTIDE SEQUENCE [LARGE SCALE GENOMIC DNA]</scope>
    <source>
        <strain evidence="15 16">37-2</strain>
    </source>
</reference>
<evidence type="ECO:0000256" key="11">
    <source>
        <dbReference type="SAM" id="MobiDB-lite"/>
    </source>
</evidence>
<dbReference type="InterPro" id="IPR050091">
    <property type="entry name" value="PKS_NRPS_Biosynth_Enz"/>
</dbReference>
<dbReference type="InterPro" id="IPR014031">
    <property type="entry name" value="Ketoacyl_synth_C"/>
</dbReference>
<dbReference type="InterPro" id="IPR018201">
    <property type="entry name" value="Ketoacyl_synth_AS"/>
</dbReference>
<evidence type="ECO:0000313" key="15">
    <source>
        <dbReference type="EMBL" id="OHX14653.1"/>
    </source>
</evidence>
<feature type="domain" description="Carrier" evidence="12">
    <location>
        <begin position="317"/>
        <end position="395"/>
    </location>
</feature>
<dbReference type="OrthoDB" id="8570649at2"/>
<name>A0A1S1X5A7_9NEIS</name>
<dbReference type="SUPFAM" id="SSF47336">
    <property type="entry name" value="ACP-like"/>
    <property type="match status" value="3"/>
</dbReference>
<evidence type="ECO:0000256" key="9">
    <source>
        <dbReference type="ARBA" id="ARBA00054155"/>
    </source>
</evidence>
<feature type="active site" description="Proton donor; for dehydratase activity" evidence="10">
    <location>
        <position position="2402"/>
    </location>
</feature>
<evidence type="ECO:0000256" key="3">
    <source>
        <dbReference type="ARBA" id="ARBA00022450"/>
    </source>
</evidence>